<dbReference type="STRING" id="1147741.A0A158Q8A0"/>
<keyword evidence="1" id="KW-0472">Membrane</keyword>
<evidence type="ECO:0000256" key="1">
    <source>
        <dbReference type="SAM" id="Phobius"/>
    </source>
</evidence>
<keyword evidence="1" id="KW-1133">Transmembrane helix</keyword>
<dbReference type="InterPro" id="IPR008984">
    <property type="entry name" value="SMAD_FHA_dom_sf"/>
</dbReference>
<keyword evidence="1" id="KW-0812">Transmembrane</keyword>
<organism evidence="3 4">
    <name type="scientific">Elaeophora elaphi</name>
    <dbReference type="NCBI Taxonomy" id="1147741"/>
    <lineage>
        <taxon>Eukaryota</taxon>
        <taxon>Metazoa</taxon>
        <taxon>Ecdysozoa</taxon>
        <taxon>Nematoda</taxon>
        <taxon>Chromadorea</taxon>
        <taxon>Rhabditida</taxon>
        <taxon>Spirurina</taxon>
        <taxon>Spiruromorpha</taxon>
        <taxon>Filarioidea</taxon>
        <taxon>Onchocercidae</taxon>
        <taxon>Elaeophora</taxon>
    </lineage>
</organism>
<dbReference type="SUPFAM" id="SSF49879">
    <property type="entry name" value="SMAD/FHA domain"/>
    <property type="match status" value="1"/>
</dbReference>
<evidence type="ECO:0000313" key="4">
    <source>
        <dbReference type="WBParaSite" id="EEL_0000686601-mRNA-1"/>
    </source>
</evidence>
<dbReference type="WBParaSite" id="EEL_0000686601-mRNA-1">
    <property type="protein sequence ID" value="EEL_0000686601-mRNA-1"/>
    <property type="gene ID" value="EEL_0000686601"/>
</dbReference>
<dbReference type="GO" id="GO:0051239">
    <property type="term" value="P:regulation of multicellular organismal process"/>
    <property type="evidence" value="ECO:0007669"/>
    <property type="project" value="UniProtKB-ARBA"/>
</dbReference>
<dbReference type="GO" id="GO:0050793">
    <property type="term" value="P:regulation of developmental process"/>
    <property type="evidence" value="ECO:0007669"/>
    <property type="project" value="UniProtKB-ARBA"/>
</dbReference>
<dbReference type="Proteomes" id="UP000050640">
    <property type="component" value="Unplaced"/>
</dbReference>
<dbReference type="InterPro" id="IPR001132">
    <property type="entry name" value="SMAD_dom_Dwarfin-type"/>
</dbReference>
<name>A0A158Q8A0_9BILA</name>
<dbReference type="Gene3D" id="2.60.200.10">
    <property type="match status" value="1"/>
</dbReference>
<reference evidence="4" key="1">
    <citation type="submission" date="2016-04" db="UniProtKB">
        <authorList>
            <consortium name="WormBaseParasite"/>
        </authorList>
    </citation>
    <scope>IDENTIFICATION</scope>
</reference>
<feature type="transmembrane region" description="Helical" evidence="1">
    <location>
        <begin position="274"/>
        <end position="291"/>
    </location>
</feature>
<feature type="domain" description="MH2" evidence="2">
    <location>
        <begin position="72"/>
        <end position="287"/>
    </location>
</feature>
<evidence type="ECO:0000259" key="2">
    <source>
        <dbReference type="PROSITE" id="PS51076"/>
    </source>
</evidence>
<keyword evidence="3" id="KW-1185">Reference proteome</keyword>
<sequence length="316" mass="36462">MRNECSLSRMEAACMAGIGRGRNGLDELRVLSSNNGTKSATDRWYTVEQFERECVIEILEKLEQGDLDDEIWGEIILMEKCKRLVKVYLREDKCEQQKLKLQFRRTAVIIDGSSDEYDGITLGFNHFENFDRDKDSSDIRHKIGDGVIVKIDGNGNVKAMARGLAPVIVQGWNDPRSKCIPEQLVAQKGHLKTIKDRLKGITDQQRVEKIFDMRLFNSSIEQELKRAQPNTLQLLLKSCIRIALVKDAGINALKTPCWILIVNLVALDVLRSKLPILRIIFYFSSLTFFIMKKLKKQTKWIYSKRYEFRGLIYLII</sequence>
<dbReference type="SMART" id="SM00524">
    <property type="entry name" value="DWB"/>
    <property type="match status" value="1"/>
</dbReference>
<dbReference type="PANTHER" id="PTHR22742:SF2">
    <property type="entry name" value="EXPANSION, ISOFORM A-RELATED"/>
    <property type="match status" value="1"/>
</dbReference>
<dbReference type="InterPro" id="IPR017855">
    <property type="entry name" value="SMAD-like_dom_sf"/>
</dbReference>
<accession>A0A158Q8A0</accession>
<dbReference type="GO" id="GO:0006355">
    <property type="term" value="P:regulation of DNA-templated transcription"/>
    <property type="evidence" value="ECO:0007669"/>
    <property type="project" value="InterPro"/>
</dbReference>
<protein>
    <submittedName>
        <fullName evidence="4">MH2 domain-containing protein</fullName>
    </submittedName>
</protein>
<dbReference type="GO" id="GO:0009791">
    <property type="term" value="P:post-embryonic development"/>
    <property type="evidence" value="ECO:0007669"/>
    <property type="project" value="UniProtKB-ARBA"/>
</dbReference>
<evidence type="ECO:0000313" key="3">
    <source>
        <dbReference type="Proteomes" id="UP000050640"/>
    </source>
</evidence>
<dbReference type="Pfam" id="PF03166">
    <property type="entry name" value="MH2"/>
    <property type="match status" value="1"/>
</dbReference>
<dbReference type="AlphaFoldDB" id="A0A158Q8A0"/>
<dbReference type="PANTHER" id="PTHR22742">
    <property type="entry name" value="EXPANSION, ISOFORM A-RELATED"/>
    <property type="match status" value="1"/>
</dbReference>
<dbReference type="PROSITE" id="PS51076">
    <property type="entry name" value="MH2"/>
    <property type="match status" value="1"/>
</dbReference>
<proteinExistence type="predicted"/>